<dbReference type="EMBL" id="JAWRVE010000034">
    <property type="protein sequence ID" value="KAL1871071.1"/>
    <property type="molecule type" value="Genomic_DNA"/>
</dbReference>
<reference evidence="1 2" key="1">
    <citation type="journal article" date="2024" name="IMA Fungus">
        <title>IMA Genome - F19 : A genome assembly and annotation guide to empower mycologists, including annotated draft genome sequences of Ceratocystis pirilliformis, Diaporthe australafricana, Fusarium ophioides, Paecilomyces lecythidis, and Sporothrix stenoceras.</title>
        <authorList>
            <person name="Aylward J."/>
            <person name="Wilson A.M."/>
            <person name="Visagie C.M."/>
            <person name="Spraker J."/>
            <person name="Barnes I."/>
            <person name="Buitendag C."/>
            <person name="Ceriani C."/>
            <person name="Del Mar Angel L."/>
            <person name="du Plessis D."/>
            <person name="Fuchs T."/>
            <person name="Gasser K."/>
            <person name="Kramer D."/>
            <person name="Li W."/>
            <person name="Munsamy K."/>
            <person name="Piso A."/>
            <person name="Price J.L."/>
            <person name="Sonnekus B."/>
            <person name="Thomas C."/>
            <person name="van der Nest A."/>
            <person name="van Dijk A."/>
            <person name="van Heerden A."/>
            <person name="van Vuuren N."/>
            <person name="Yilmaz N."/>
            <person name="Duong T.A."/>
            <person name="van der Merwe N.A."/>
            <person name="Wingfield M.J."/>
            <person name="Wingfield B.D."/>
        </authorList>
    </citation>
    <scope>NUCLEOTIDE SEQUENCE [LARGE SCALE GENOMIC DNA]</scope>
    <source>
        <strain evidence="1 2">CMW 18300</strain>
    </source>
</reference>
<sequence>MLRSFIAAQTEWKALGASAALLEEVVDLAVESPDWSYTLDIELTLTKRPTQPLQEQIAARGWELRLQDVNLTEAAFRPKTFQIQVAKGKFGRQKILELQNKRAEAVQEEERSWYGLRLLFDKSPFPPEDEWTNEPSLRVRINNHQFWEDGYRAYYRSTEESEEAQKPTAEEQKMIYRKKFKRVPLVRKSLIESGKVTEEEAREWLHEIEEEERQKEQCQK</sequence>
<organism evidence="1 2">
    <name type="scientific">Diaporthe australafricana</name>
    <dbReference type="NCBI Taxonomy" id="127596"/>
    <lineage>
        <taxon>Eukaryota</taxon>
        <taxon>Fungi</taxon>
        <taxon>Dikarya</taxon>
        <taxon>Ascomycota</taxon>
        <taxon>Pezizomycotina</taxon>
        <taxon>Sordariomycetes</taxon>
        <taxon>Sordariomycetidae</taxon>
        <taxon>Diaporthales</taxon>
        <taxon>Diaporthaceae</taxon>
        <taxon>Diaporthe</taxon>
    </lineage>
</organism>
<evidence type="ECO:0000313" key="2">
    <source>
        <dbReference type="Proteomes" id="UP001583177"/>
    </source>
</evidence>
<evidence type="ECO:0000313" key="1">
    <source>
        <dbReference type="EMBL" id="KAL1871071.1"/>
    </source>
</evidence>
<dbReference type="Proteomes" id="UP001583177">
    <property type="component" value="Unassembled WGS sequence"/>
</dbReference>
<protein>
    <submittedName>
        <fullName evidence="1">Uncharacterized protein</fullName>
    </submittedName>
</protein>
<gene>
    <name evidence="1" type="ORF">Daus18300_004816</name>
</gene>
<name>A0ABR3X541_9PEZI</name>
<keyword evidence="2" id="KW-1185">Reference proteome</keyword>
<proteinExistence type="predicted"/>
<comment type="caution">
    <text evidence="1">The sequence shown here is derived from an EMBL/GenBank/DDBJ whole genome shotgun (WGS) entry which is preliminary data.</text>
</comment>
<accession>A0ABR3X541</accession>